<feature type="compositionally biased region" description="Acidic residues" evidence="3">
    <location>
        <begin position="327"/>
        <end position="343"/>
    </location>
</feature>
<feature type="compositionally biased region" description="Low complexity" evidence="3">
    <location>
        <begin position="238"/>
        <end position="249"/>
    </location>
</feature>
<keyword evidence="2" id="KW-0175">Coiled coil</keyword>
<name>A0A3E2GUQ6_SCYLI</name>
<dbReference type="OMA" id="VPNKSIM"/>
<dbReference type="SMART" id="SM00555">
    <property type="entry name" value="GIT"/>
    <property type="match status" value="2"/>
</dbReference>
<organism evidence="5 6">
    <name type="scientific">Scytalidium lignicola</name>
    <name type="common">Hyphomycete</name>
    <dbReference type="NCBI Taxonomy" id="5539"/>
    <lineage>
        <taxon>Eukaryota</taxon>
        <taxon>Fungi</taxon>
        <taxon>Dikarya</taxon>
        <taxon>Ascomycota</taxon>
        <taxon>Pezizomycotina</taxon>
        <taxon>Leotiomycetes</taxon>
        <taxon>Leotiomycetes incertae sedis</taxon>
        <taxon>Scytalidium</taxon>
    </lineage>
</organism>
<feature type="non-terminal residue" evidence="5">
    <location>
        <position position="962"/>
    </location>
</feature>
<evidence type="ECO:0000313" key="6">
    <source>
        <dbReference type="Proteomes" id="UP000258309"/>
    </source>
</evidence>
<dbReference type="AlphaFoldDB" id="A0A3E2GUQ6"/>
<dbReference type="InterPro" id="IPR013724">
    <property type="entry name" value="GIT_SHD"/>
</dbReference>
<dbReference type="STRING" id="5539.A0A3E2GUQ6"/>
<dbReference type="GO" id="GO:0005078">
    <property type="term" value="F:MAP-kinase scaffold activity"/>
    <property type="evidence" value="ECO:0007669"/>
    <property type="project" value="TreeGrafter"/>
</dbReference>
<dbReference type="Pfam" id="PF23742">
    <property type="entry name" value="VBS_C3G9"/>
    <property type="match status" value="1"/>
</dbReference>
<feature type="compositionally biased region" description="Low complexity" evidence="3">
    <location>
        <begin position="773"/>
        <end position="791"/>
    </location>
</feature>
<feature type="coiled-coil region" evidence="2">
    <location>
        <begin position="623"/>
        <end position="650"/>
    </location>
</feature>
<feature type="compositionally biased region" description="Basic and acidic residues" evidence="3">
    <location>
        <begin position="352"/>
        <end position="364"/>
    </location>
</feature>
<dbReference type="PANTHER" id="PTHR21601:SF0">
    <property type="entry name" value="PROTEIN SPA2-RELATED"/>
    <property type="match status" value="1"/>
</dbReference>
<evidence type="ECO:0000256" key="3">
    <source>
        <dbReference type="SAM" id="MobiDB-lite"/>
    </source>
</evidence>
<evidence type="ECO:0000256" key="2">
    <source>
        <dbReference type="SAM" id="Coils"/>
    </source>
</evidence>
<proteinExistence type="predicted"/>
<dbReference type="EMBL" id="NCSJ02000404">
    <property type="protein sequence ID" value="RFU24757.1"/>
    <property type="molecule type" value="Genomic_DNA"/>
</dbReference>
<evidence type="ECO:0000256" key="1">
    <source>
        <dbReference type="ARBA" id="ARBA00022737"/>
    </source>
</evidence>
<feature type="region of interest" description="Disordered" evidence="3">
    <location>
        <begin position="743"/>
        <end position="798"/>
    </location>
</feature>
<feature type="domain" description="GIT Spa2 homology (SHD)" evidence="4">
    <location>
        <begin position="198"/>
        <end position="228"/>
    </location>
</feature>
<dbReference type="InterPro" id="IPR056439">
    <property type="entry name" value="VBS_C3G9"/>
</dbReference>
<dbReference type="GO" id="GO:1902716">
    <property type="term" value="C:cell cortex of growing cell tip"/>
    <property type="evidence" value="ECO:0007669"/>
    <property type="project" value="TreeGrafter"/>
</dbReference>
<feature type="compositionally biased region" description="Polar residues" evidence="3">
    <location>
        <begin position="744"/>
        <end position="761"/>
    </location>
</feature>
<comment type="caution">
    <text evidence="5">The sequence shown here is derived from an EMBL/GenBank/DDBJ whole genome shotgun (WGS) entry which is preliminary data.</text>
</comment>
<feature type="region of interest" description="Disordered" evidence="3">
    <location>
        <begin position="435"/>
        <end position="454"/>
    </location>
</feature>
<dbReference type="OrthoDB" id="5588096at2759"/>
<keyword evidence="6" id="KW-1185">Reference proteome</keyword>
<feature type="compositionally biased region" description="Polar residues" evidence="3">
    <location>
        <begin position="312"/>
        <end position="325"/>
    </location>
</feature>
<evidence type="ECO:0000259" key="4">
    <source>
        <dbReference type="SMART" id="SM00555"/>
    </source>
</evidence>
<feature type="domain" description="GIT Spa2 homology (SHD)" evidence="4">
    <location>
        <begin position="136"/>
        <end position="166"/>
    </location>
</feature>
<feature type="region of interest" description="Disordered" evidence="3">
    <location>
        <begin position="1"/>
        <end position="103"/>
    </location>
</feature>
<evidence type="ECO:0000313" key="5">
    <source>
        <dbReference type="EMBL" id="RFU24757.1"/>
    </source>
</evidence>
<feature type="region of interest" description="Disordered" evidence="3">
    <location>
        <begin position="225"/>
        <end position="364"/>
    </location>
</feature>
<feature type="non-terminal residue" evidence="5">
    <location>
        <position position="1"/>
    </location>
</feature>
<feature type="region of interest" description="Disordered" evidence="3">
    <location>
        <begin position="165"/>
        <end position="190"/>
    </location>
</feature>
<dbReference type="Pfam" id="PF08518">
    <property type="entry name" value="GIT_SHD"/>
    <property type="match status" value="2"/>
</dbReference>
<dbReference type="PANTHER" id="PTHR21601">
    <property type="entry name" value="SPA2 PROTEIN"/>
    <property type="match status" value="1"/>
</dbReference>
<reference evidence="5 6" key="1">
    <citation type="submission" date="2018-05" db="EMBL/GenBank/DDBJ databases">
        <title>Draft genome sequence of Scytalidium lignicola DSM 105466, a ubiquitous saprotrophic fungus.</title>
        <authorList>
            <person name="Buettner E."/>
            <person name="Gebauer A.M."/>
            <person name="Hofrichter M."/>
            <person name="Liers C."/>
            <person name="Kellner H."/>
        </authorList>
    </citation>
    <scope>NUCLEOTIDE SEQUENCE [LARGE SCALE GENOMIC DNA]</scope>
    <source>
        <strain evidence="5 6">DSM 105466</strain>
    </source>
</reference>
<accession>A0A3E2GUQ6</accession>
<dbReference type="InterPro" id="IPR022018">
    <property type="entry name" value="GIT1_C"/>
</dbReference>
<keyword evidence="1" id="KW-0677">Repeat</keyword>
<feature type="compositionally biased region" description="Basic and acidic residues" evidence="3">
    <location>
        <begin position="443"/>
        <end position="454"/>
    </location>
</feature>
<dbReference type="Proteomes" id="UP000258309">
    <property type="component" value="Unassembled WGS sequence"/>
</dbReference>
<dbReference type="InterPro" id="IPR039892">
    <property type="entry name" value="Spa2/Sph1"/>
</dbReference>
<sequence length="962" mass="105374">MNGRNGPMSPVSVGGSEWSGISRYNDQEPTYLPYSPAVQNGRGQLASPPVSNSSNGTMNGGFPPRVDSGGGAGGPSPPSSVARSSVGTTLYARSEAGDNRKDEQFEAVLSEHYVALRRYLAQSLRDEKGNPRPNRARDKLLRLSSVQFQELSTDVFDELLRRQQSSRRAANGPGMPNAPEAPPYLMPKDLFHPKRNQARQKLSTLPGARFKDLATDVFYELERRFPHFPGGGIPRMGSPASIRRPPSRSQNGTPSNGMRDPNRMRRPSNASSVAYSMRSESRNGPRPPMNGMNNIPPSPGMPPNDYGRPTPKTFQSNTIVPNKSTMVEDESGAEDNDDDDGDGDAFALESAARNRDSKKSIGGSETDKKLIEDYQAQIAELREKMDAMEDTIKRKDDELQNALDAKDRSAADNSEMKRLEDLKLDLEAKLADAQSLNDSLQSELDRVRTEQAGTERDLRAQIEELQDNAGNSQGPGDSELARENEELRAELREQQQVTDEVRGEAQEFLREMRMLSERSTSSYEKEEQFTAMVEKLEQEVKDWRNRYARTKTQLRGLRATSMGLQIPNAGRYTKDNGFTEENGLVKDVHVTKFQISIDELLRVARTEEPSKVMDYLKAVVVNVRNITKDIDDAQSENEELVAQQAKLKSRVSATANNLTTAARNFSSAMGYSPISLLDAAASHLTTSVVELIKTVKIRPTPAGELEDDDDGTLQPVDTTGFFPVREPTPQEGTPQPPFLGLRNGHSSGGSSMYSPVNSPRQSAAIPRSSGHQRGMSRGSLGRNGLGMLNGNDRSTPPAPMGVGFGIRTQSSDVEELKIYLEDQTALLVQNIQALVSSIRSEAGISAISSQINSIAGVVESVVSSTEKAISSASNGELRSQGDPVLKRLADCRQRLLEAGDIGQDIANEGREDEESDRAWREWTKSLPPIAFEIARETKELVLKVDVVDGETGRGGGGDDDFS</sequence>
<protein>
    <recommendedName>
        <fullName evidence="4">GIT Spa2 homology (SHD) domain-containing protein</fullName>
    </recommendedName>
</protein>
<dbReference type="GO" id="GO:0005826">
    <property type="term" value="C:actomyosin contractile ring"/>
    <property type="evidence" value="ECO:0007669"/>
    <property type="project" value="TreeGrafter"/>
</dbReference>
<dbReference type="Pfam" id="PF12205">
    <property type="entry name" value="GIT1_C"/>
    <property type="match status" value="1"/>
</dbReference>
<gene>
    <name evidence="5" type="ORF">B7463_g11582</name>
</gene>